<dbReference type="GO" id="GO:0005886">
    <property type="term" value="C:plasma membrane"/>
    <property type="evidence" value="ECO:0007669"/>
    <property type="project" value="UniProtKB-SubCell"/>
</dbReference>
<reference evidence="8 9" key="1">
    <citation type="submission" date="2012-06" db="EMBL/GenBank/DDBJ databases">
        <title>Complete sequence of Thiocystis violascens DSM 198.</title>
        <authorList>
            <consortium name="US DOE Joint Genome Institute"/>
            <person name="Lucas S."/>
            <person name="Han J."/>
            <person name="Lapidus A."/>
            <person name="Cheng J.-F."/>
            <person name="Goodwin L."/>
            <person name="Pitluck S."/>
            <person name="Peters L."/>
            <person name="Ovchinnikova G."/>
            <person name="Teshima H."/>
            <person name="Detter J.C."/>
            <person name="Han C."/>
            <person name="Tapia R."/>
            <person name="Land M."/>
            <person name="Hauser L."/>
            <person name="Kyrpides N."/>
            <person name="Ivanova N."/>
            <person name="Pagani I."/>
            <person name="Vogl K."/>
            <person name="Liu Z."/>
            <person name="Frigaard N.-U."/>
            <person name="Bryant D."/>
            <person name="Woyke T."/>
        </authorList>
    </citation>
    <scope>NUCLEOTIDE SEQUENCE [LARGE SCALE GENOMIC DNA]</scope>
    <source>
        <strain evidence="9">ATCC 17096 / DSM 198 / 6111</strain>
    </source>
</reference>
<feature type="transmembrane region" description="Helical" evidence="7">
    <location>
        <begin position="163"/>
        <end position="187"/>
    </location>
</feature>
<feature type="transmembrane region" description="Helical" evidence="7">
    <location>
        <begin position="193"/>
        <end position="218"/>
    </location>
</feature>
<comment type="subcellular location">
    <subcellularLocation>
        <location evidence="1">Cell membrane</location>
        <topology evidence="1">Multi-pass membrane protein</topology>
    </subcellularLocation>
</comment>
<feature type="transmembrane region" description="Helical" evidence="7">
    <location>
        <begin position="16"/>
        <end position="37"/>
    </location>
</feature>
<evidence type="ECO:0000256" key="6">
    <source>
        <dbReference type="ARBA" id="ARBA00023136"/>
    </source>
</evidence>
<dbReference type="InterPro" id="IPR052049">
    <property type="entry name" value="Electron_transfer_protein"/>
</dbReference>
<dbReference type="OrthoDB" id="9765987at2"/>
<dbReference type="STRING" id="765911.Thivi_0555"/>
<name>I3Y6J6_THIV6</name>
<dbReference type="HOGENOM" id="CLU_045348_3_2_6"/>
<feature type="transmembrane region" description="Helical" evidence="7">
    <location>
        <begin position="276"/>
        <end position="296"/>
    </location>
</feature>
<keyword evidence="9" id="KW-1185">Reference proteome</keyword>
<organism evidence="8 9">
    <name type="scientific">Thiocystis violascens (strain ATCC 17096 / DSM 198 / 6111)</name>
    <name type="common">Chromatium violascens</name>
    <dbReference type="NCBI Taxonomy" id="765911"/>
    <lineage>
        <taxon>Bacteria</taxon>
        <taxon>Pseudomonadati</taxon>
        <taxon>Pseudomonadota</taxon>
        <taxon>Gammaproteobacteria</taxon>
        <taxon>Chromatiales</taxon>
        <taxon>Chromatiaceae</taxon>
        <taxon>Thiocystis</taxon>
    </lineage>
</organism>
<keyword evidence="6 7" id="KW-0472">Membrane</keyword>
<dbReference type="Gene3D" id="1.20.1630.10">
    <property type="entry name" value="Formate dehydrogenase/DMSO reductase domain"/>
    <property type="match status" value="1"/>
</dbReference>
<feature type="transmembrane region" description="Helical" evidence="7">
    <location>
        <begin position="238"/>
        <end position="256"/>
    </location>
</feature>
<feature type="transmembrane region" description="Helical" evidence="7">
    <location>
        <begin position="91"/>
        <end position="109"/>
    </location>
</feature>
<dbReference type="PANTHER" id="PTHR34856:SF2">
    <property type="entry name" value="PROTEIN NRFD"/>
    <property type="match status" value="1"/>
</dbReference>
<evidence type="ECO:0000256" key="2">
    <source>
        <dbReference type="ARBA" id="ARBA00008929"/>
    </source>
</evidence>
<dbReference type="AlphaFoldDB" id="I3Y6J6"/>
<feature type="transmembrane region" description="Helical" evidence="7">
    <location>
        <begin position="367"/>
        <end position="388"/>
    </location>
</feature>
<sequence length="416" mass="45531">MKRIVYREWRIPPARYWGILGILAAVAGTAVLAFGYMEHTGHWVTGMNNSVVWGTPHVFAVFLIIAASGALNIASIGTVFHKPIYKPLGRLSGLLAVALLMGGLLVLVMDLGRPERLIVAMTHYNFSSIFAWNIFLYTGFMVIVIAYLWTMADRQGGPFNHPVGILAFLWRLALTTGTGAIFGFLVARQAYDAAILAPMFVIMSFAYGLAVFMLVLMFTFRDEGRPIGPKIMRRLKNLLGVFVAGVLYFTLVYHLTNLYGAKHDDLEHWLLLSGGIYTFLFWIGWVLIGGLLPLGILYHPELSKDRNWIVAACALVILGGLATLYVIIIGSQAYPIQMFPGQTILESGFLDGVNGQPGPYNPTIPEVLLGLGGVAVASIITVVGVRVLQFLPESLADDVVPIDEETLSEEAFAKPA</sequence>
<dbReference type="EMBL" id="CP003154">
    <property type="protein sequence ID" value="AFL72614.1"/>
    <property type="molecule type" value="Genomic_DNA"/>
</dbReference>
<proteinExistence type="inferred from homology"/>
<dbReference type="Proteomes" id="UP000006062">
    <property type="component" value="Chromosome"/>
</dbReference>
<gene>
    <name evidence="8" type="ordered locus">Thivi_0555</name>
</gene>
<keyword evidence="5 7" id="KW-1133">Transmembrane helix</keyword>
<evidence type="ECO:0000256" key="7">
    <source>
        <dbReference type="SAM" id="Phobius"/>
    </source>
</evidence>
<evidence type="ECO:0000256" key="1">
    <source>
        <dbReference type="ARBA" id="ARBA00004651"/>
    </source>
</evidence>
<comment type="similarity">
    <text evidence="2">Belongs to the NrfD family.</text>
</comment>
<evidence type="ECO:0000256" key="4">
    <source>
        <dbReference type="ARBA" id="ARBA00022692"/>
    </source>
</evidence>
<dbReference type="PANTHER" id="PTHR34856">
    <property type="entry name" value="PROTEIN NRFD"/>
    <property type="match status" value="1"/>
</dbReference>
<keyword evidence="4 7" id="KW-0812">Transmembrane</keyword>
<dbReference type="eggNOG" id="COG5557">
    <property type="taxonomic scope" value="Bacteria"/>
</dbReference>
<feature type="transmembrane region" description="Helical" evidence="7">
    <location>
        <begin position="129"/>
        <end position="151"/>
    </location>
</feature>
<evidence type="ECO:0000256" key="3">
    <source>
        <dbReference type="ARBA" id="ARBA00022475"/>
    </source>
</evidence>
<accession>I3Y6J6</accession>
<evidence type="ECO:0000313" key="9">
    <source>
        <dbReference type="Proteomes" id="UP000006062"/>
    </source>
</evidence>
<dbReference type="Pfam" id="PF03916">
    <property type="entry name" value="NrfD"/>
    <property type="match status" value="1"/>
</dbReference>
<dbReference type="RefSeq" id="WP_014777112.1">
    <property type="nucleotide sequence ID" value="NC_018012.1"/>
</dbReference>
<keyword evidence="3" id="KW-1003">Cell membrane</keyword>
<dbReference type="InterPro" id="IPR005614">
    <property type="entry name" value="NrfD-like"/>
</dbReference>
<protein>
    <submittedName>
        <fullName evidence="8">Polysulfide reductase</fullName>
    </submittedName>
</protein>
<dbReference type="KEGG" id="tvi:Thivi_0555"/>
<feature type="transmembrane region" description="Helical" evidence="7">
    <location>
        <begin position="308"/>
        <end position="330"/>
    </location>
</feature>
<evidence type="ECO:0000256" key="5">
    <source>
        <dbReference type="ARBA" id="ARBA00022989"/>
    </source>
</evidence>
<feature type="transmembrane region" description="Helical" evidence="7">
    <location>
        <begin position="57"/>
        <end position="79"/>
    </location>
</feature>
<evidence type="ECO:0000313" key="8">
    <source>
        <dbReference type="EMBL" id="AFL72614.1"/>
    </source>
</evidence>